<reference evidence="4" key="1">
    <citation type="submission" date="2017-02" db="UniProtKB">
        <authorList>
            <consortium name="WormBaseParasite"/>
        </authorList>
    </citation>
    <scope>IDENTIFICATION</scope>
</reference>
<keyword evidence="3" id="KW-1185">Reference proteome</keyword>
<evidence type="ECO:0000313" key="3">
    <source>
        <dbReference type="Proteomes" id="UP000046393"/>
    </source>
</evidence>
<name>A0A0N5ALQ5_9BILA</name>
<proteinExistence type="predicted"/>
<accession>A0A0N5ALQ5</accession>
<feature type="chain" id="PRO_5005893287" evidence="2">
    <location>
        <begin position="24"/>
        <end position="327"/>
    </location>
</feature>
<dbReference type="WBParaSite" id="SMUV_0000548001-mRNA-1">
    <property type="protein sequence ID" value="SMUV_0000548001-mRNA-1"/>
    <property type="gene ID" value="SMUV_0000548001"/>
</dbReference>
<evidence type="ECO:0000256" key="2">
    <source>
        <dbReference type="SAM" id="SignalP"/>
    </source>
</evidence>
<dbReference type="AlphaFoldDB" id="A0A0N5ALQ5"/>
<evidence type="ECO:0000313" key="4">
    <source>
        <dbReference type="WBParaSite" id="SMUV_0000548001-mRNA-1"/>
    </source>
</evidence>
<feature type="region of interest" description="Disordered" evidence="1">
    <location>
        <begin position="59"/>
        <end position="81"/>
    </location>
</feature>
<feature type="compositionally biased region" description="Acidic residues" evidence="1">
    <location>
        <begin position="64"/>
        <end position="81"/>
    </location>
</feature>
<dbReference type="Proteomes" id="UP000046393">
    <property type="component" value="Unplaced"/>
</dbReference>
<organism evidence="3 4">
    <name type="scientific">Syphacia muris</name>
    <dbReference type="NCBI Taxonomy" id="451379"/>
    <lineage>
        <taxon>Eukaryota</taxon>
        <taxon>Metazoa</taxon>
        <taxon>Ecdysozoa</taxon>
        <taxon>Nematoda</taxon>
        <taxon>Chromadorea</taxon>
        <taxon>Rhabditida</taxon>
        <taxon>Spirurina</taxon>
        <taxon>Oxyuridomorpha</taxon>
        <taxon>Oxyuroidea</taxon>
        <taxon>Oxyuridae</taxon>
        <taxon>Syphacia</taxon>
    </lineage>
</organism>
<sequence length="327" mass="37767">MFVCRLEVFGIFLILTFIQELLGAADKRKDSTWLIQTACNRNPNLRICKDVKKDERNFDPGDFFPDDDDYDDESEDLDDEPTADLKKYVFDNTESSMATNNTEDSTIAKEPFDTNLSLSVEKGTGSAKKNLVDLPPLNNSGSQQQKNGRIVAKDESLNNETVLVAVSSFCINTREEFVKKCHGEVMSEDVEFCQKYPLACEVTRVVIPILTYCRRYYKHFAKFCGSPEKITKKVDDFCIAFARYCLPTDNDRSYVNHVQNLMKTSLKNNEFEKQIKLGIPKSELKRCEDVVDEARKVCNPFPQSDDRFNYFRCSQFFKSCRRFVDWI</sequence>
<keyword evidence="2" id="KW-0732">Signal</keyword>
<feature type="region of interest" description="Disordered" evidence="1">
    <location>
        <begin position="127"/>
        <end position="148"/>
    </location>
</feature>
<feature type="signal peptide" evidence="2">
    <location>
        <begin position="1"/>
        <end position="23"/>
    </location>
</feature>
<feature type="compositionally biased region" description="Polar residues" evidence="1">
    <location>
        <begin position="137"/>
        <end position="147"/>
    </location>
</feature>
<evidence type="ECO:0000256" key="1">
    <source>
        <dbReference type="SAM" id="MobiDB-lite"/>
    </source>
</evidence>
<protein>
    <submittedName>
        <fullName evidence="4">CX9C domain-containing protein</fullName>
    </submittedName>
</protein>